<gene>
    <name evidence="3" type="ORF">CHIRRI_LOCUS8948</name>
</gene>
<evidence type="ECO:0000313" key="4">
    <source>
        <dbReference type="Proteomes" id="UP001153620"/>
    </source>
</evidence>
<dbReference type="AlphaFoldDB" id="A0A9N9WVZ7"/>
<protein>
    <submittedName>
        <fullName evidence="3">Uncharacterized protein</fullName>
    </submittedName>
</protein>
<feature type="compositionally biased region" description="Basic and acidic residues" evidence="1">
    <location>
        <begin position="793"/>
        <end position="805"/>
    </location>
</feature>
<evidence type="ECO:0000256" key="2">
    <source>
        <dbReference type="SAM" id="SignalP"/>
    </source>
</evidence>
<feature type="region of interest" description="Disordered" evidence="1">
    <location>
        <begin position="903"/>
        <end position="1034"/>
    </location>
</feature>
<sequence length="1221" mass="137572">MSSKHLDYYIYLVVILLLYRNVKCSEEAASISRSLDLSIPAWRPLVQNPYHHHHQFFQQNTASTPGHLISYSHLEGTNKNEIIEAAKYNAQTLRKINELSQQPITSYSNPYPLYTQTPGPLTKAVSTTAFINPNILRQQPLVAASNLMHARLPYPGKSASLYSTKLNFLGKPDMSHHHHHIALHQNGIHQTIATTPKIAGFTKEHSGRVNFHYHHPSFGMTPIFDSTTKRIPMFGSSVTPHSTTKVHPVMSKLQAHMALAAMSQNQQSNGNNNNKLKHAHRANSGSSQEFSPPSQIVSNYANYDTATRIPLWNHNGYPTNSHNQAHHSHNVDFHHHVHKPESQVYQQQQQQILPSVHPSIITPFLEQVQIKQKEAAAAAEQKNSFKQSHESSSLEHNGSFEVVNDVFSKHLVPPPPSTSKTHHHHYHQKPSKAADKVEKYPKLNLSMQSPLQDASRFNYNNVISTATPSSSSTSTVSPYRNNHDVPKYRPSNSENVHFETEKPNVFLNLNRPKENPYKQHKLLHPAYTGGIKRPGSNQDKPFLPTPYKPEKEEEIKIDFEPQHNYFTIEDAVTPNFGDILKYDHHEGSDELEIITLRPQVKPTRDYFTQTTTSTTVAPLQIISSTVSYVEPTAVELPAPSSSPKPRQKLRRRKPKPQNQQVLKEQQANEEHQQESTSEKPLRTRGNVKSNNSTPAPEIELRTRNRLNHPNRVRTKPNFTTTPAAALSSSNDYDYTAKPFDEDLRRSEIATTQTTSEGTSIKSIESSEIPDVIRHRVRLRYKSKLNSKPTTSHEGIDFKQKLKDSQISDSENESVVVKQPSIEETTEFNVVTENPFVEIKSSLKLPNLKLRNEVFTTIPTTPETVSISASSTTAAENEDNNNISQKIANRPRFSIKELKRKQFLTSSSVSSASTTSLTSSPSSTTSRPDNQRFNRYRVNLNRRRNETNDSSSSEEIDTTRRRYSSTRYSSSQISTTSSTTAVDSTTKRTSLPKRIYTPRNFTRPTASGNIEAETTSQKPSIRNSTFVSNRPSTPSLRQRIQNYNYKKKDTSNEVTSDQDDTIKNLNFETIITHEEPSSTTTLQTTTSTSTELPSPRETSIMKIAKTPSSILINQPIKSTTINSNTVIENTLSSSLTPGEHYQDSTDLVGSPSEHSQRVAELTISANENSQFKSANIGLLSRRIPNYFTISTDDPILPIQAFFPQIKTNESVSFMFFISSFNC</sequence>
<feature type="region of interest" description="Disordered" evidence="1">
    <location>
        <begin position="266"/>
        <end position="295"/>
    </location>
</feature>
<dbReference type="EMBL" id="OU895878">
    <property type="protein sequence ID" value="CAG9806083.1"/>
    <property type="molecule type" value="Genomic_DNA"/>
</dbReference>
<feature type="compositionally biased region" description="Polar residues" evidence="1">
    <location>
        <begin position="998"/>
        <end position="1034"/>
    </location>
</feature>
<evidence type="ECO:0000256" key="1">
    <source>
        <dbReference type="SAM" id="MobiDB-lite"/>
    </source>
</evidence>
<feature type="compositionally biased region" description="Polar residues" evidence="1">
    <location>
        <begin position="283"/>
        <end position="295"/>
    </location>
</feature>
<reference evidence="3" key="1">
    <citation type="submission" date="2022-01" db="EMBL/GenBank/DDBJ databases">
        <authorList>
            <person name="King R."/>
        </authorList>
    </citation>
    <scope>NUCLEOTIDE SEQUENCE</scope>
</reference>
<feature type="compositionally biased region" description="Low complexity" evidence="1">
    <location>
        <begin position="964"/>
        <end position="983"/>
    </location>
</feature>
<feature type="region of interest" description="Disordered" evidence="1">
    <location>
        <begin position="634"/>
        <end position="726"/>
    </location>
</feature>
<evidence type="ECO:0000313" key="3">
    <source>
        <dbReference type="EMBL" id="CAG9806083.1"/>
    </source>
</evidence>
<feature type="region of interest" description="Disordered" evidence="1">
    <location>
        <begin position="465"/>
        <end position="495"/>
    </location>
</feature>
<feature type="compositionally biased region" description="Basic and acidic residues" evidence="1">
    <location>
        <begin position="666"/>
        <end position="681"/>
    </location>
</feature>
<feature type="compositionally biased region" description="Basic residues" evidence="1">
    <location>
        <begin position="420"/>
        <end position="430"/>
    </location>
</feature>
<feature type="compositionally biased region" description="Polar residues" evidence="1">
    <location>
        <begin position="716"/>
        <end position="726"/>
    </location>
</feature>
<feature type="signal peptide" evidence="2">
    <location>
        <begin position="1"/>
        <end position="24"/>
    </location>
</feature>
<feature type="region of interest" description="Disordered" evidence="1">
    <location>
        <begin position="1074"/>
        <end position="1094"/>
    </location>
</feature>
<feature type="compositionally biased region" description="Low complexity" evidence="1">
    <location>
        <begin position="904"/>
        <end position="925"/>
    </location>
</feature>
<organism evidence="3 4">
    <name type="scientific">Chironomus riparius</name>
    <dbReference type="NCBI Taxonomy" id="315576"/>
    <lineage>
        <taxon>Eukaryota</taxon>
        <taxon>Metazoa</taxon>
        <taxon>Ecdysozoa</taxon>
        <taxon>Arthropoda</taxon>
        <taxon>Hexapoda</taxon>
        <taxon>Insecta</taxon>
        <taxon>Pterygota</taxon>
        <taxon>Neoptera</taxon>
        <taxon>Endopterygota</taxon>
        <taxon>Diptera</taxon>
        <taxon>Nematocera</taxon>
        <taxon>Chironomoidea</taxon>
        <taxon>Chironomidae</taxon>
        <taxon>Chironominae</taxon>
        <taxon>Chironomus</taxon>
    </lineage>
</organism>
<feature type="chain" id="PRO_5040356949" evidence="2">
    <location>
        <begin position="25"/>
        <end position="1221"/>
    </location>
</feature>
<keyword evidence="4" id="KW-1185">Reference proteome</keyword>
<feature type="region of interest" description="Disordered" evidence="1">
    <location>
        <begin position="408"/>
        <end position="436"/>
    </location>
</feature>
<dbReference type="Proteomes" id="UP001153620">
    <property type="component" value="Chromosome 2"/>
</dbReference>
<keyword evidence="2" id="KW-0732">Signal</keyword>
<dbReference type="OrthoDB" id="8193595at2759"/>
<feature type="compositionally biased region" description="Low complexity" evidence="1">
    <location>
        <begin position="465"/>
        <end position="477"/>
    </location>
</feature>
<feature type="compositionally biased region" description="Basic residues" evidence="1">
    <location>
        <begin position="703"/>
        <end position="714"/>
    </location>
</feature>
<accession>A0A9N9WVZ7</accession>
<feature type="compositionally biased region" description="Basic residues" evidence="1">
    <location>
        <begin position="645"/>
        <end position="655"/>
    </location>
</feature>
<proteinExistence type="predicted"/>
<reference evidence="3" key="2">
    <citation type="submission" date="2022-10" db="EMBL/GenBank/DDBJ databases">
        <authorList>
            <consortium name="ENA_rothamsted_submissions"/>
            <consortium name="culmorum"/>
            <person name="King R."/>
        </authorList>
    </citation>
    <scope>NUCLEOTIDE SEQUENCE</scope>
</reference>
<feature type="region of interest" description="Disordered" evidence="1">
    <location>
        <begin position="783"/>
        <end position="812"/>
    </location>
</feature>
<feature type="compositionally biased region" description="Low complexity" evidence="1">
    <location>
        <begin position="1076"/>
        <end position="1094"/>
    </location>
</feature>
<name>A0A9N9WVZ7_9DIPT</name>